<protein>
    <submittedName>
        <fullName evidence="2">DUF4154 domain-containing protein</fullName>
    </submittedName>
</protein>
<accession>A0ABX1PR84</accession>
<keyword evidence="3" id="KW-1185">Reference proteome</keyword>
<reference evidence="2" key="1">
    <citation type="submission" date="2019-12" db="EMBL/GenBank/DDBJ databases">
        <title>Comparative genomics gives insights into the taxonomy of the Azoarcus-Aromatoleum group and reveals separate origins of nif in the plant-associated Azoarcus and non-plant-associated Aromatoleum sub-groups.</title>
        <authorList>
            <person name="Lafos M."/>
            <person name="Maluk M."/>
            <person name="Batista M."/>
            <person name="Junghare M."/>
            <person name="Carmona M."/>
            <person name="Faoro H."/>
            <person name="Cruz L.M."/>
            <person name="Battistoni F."/>
            <person name="De Souza E."/>
            <person name="Pedrosa F."/>
            <person name="Chen W.-M."/>
            <person name="Poole P.S."/>
            <person name="Dixon R.A."/>
            <person name="James E.K."/>
        </authorList>
    </citation>
    <scope>NUCLEOTIDE SEQUENCE</scope>
    <source>
        <strain evidence="2">LuFRes1</strain>
    </source>
</reference>
<proteinExistence type="predicted"/>
<comment type="caution">
    <text evidence="2">The sequence shown here is derived from an EMBL/GenBank/DDBJ whole genome shotgun (WGS) entry which is preliminary data.</text>
</comment>
<dbReference type="Pfam" id="PF13689">
    <property type="entry name" value="DUF4154"/>
    <property type="match status" value="1"/>
</dbReference>
<name>A0ABX1PR84_9RHOO</name>
<evidence type="ECO:0000313" key="3">
    <source>
        <dbReference type="Proteomes" id="UP000615989"/>
    </source>
</evidence>
<evidence type="ECO:0000256" key="1">
    <source>
        <dbReference type="SAM" id="SignalP"/>
    </source>
</evidence>
<feature type="chain" id="PRO_5046875968" evidence="1">
    <location>
        <begin position="25"/>
        <end position="174"/>
    </location>
</feature>
<gene>
    <name evidence="2" type="ORF">GO606_13865</name>
</gene>
<evidence type="ECO:0000313" key="2">
    <source>
        <dbReference type="EMBL" id="NMG25787.1"/>
    </source>
</evidence>
<keyword evidence="1" id="KW-0732">Signal</keyword>
<dbReference type="Proteomes" id="UP000615989">
    <property type="component" value="Unassembled WGS sequence"/>
</dbReference>
<dbReference type="RefSeq" id="WP_169119131.1">
    <property type="nucleotide sequence ID" value="NZ_WTVG02000040.1"/>
</dbReference>
<dbReference type="InterPro" id="IPR025293">
    <property type="entry name" value="YfiR/HmsC-like"/>
</dbReference>
<sequence length="174" mass="18590">MSVPLPLRGLLLALLLALSPPALAQRQASEPEIKAAILVNMLLFVEWPESGEEAEEALAVCYLSDSPVADALVRLDGKILRKRRLRVLRTDETGAVRCHALYVSQGDDAALLASPPGPGPLLAGDTPGDLQRGVMVNLELVAGRVVFDVDLRAARRAGLNVSSKALRLARTVLE</sequence>
<organism evidence="2 3">
    <name type="scientific">Aromatoleum anaerobium</name>
    <dbReference type="NCBI Taxonomy" id="182180"/>
    <lineage>
        <taxon>Bacteria</taxon>
        <taxon>Pseudomonadati</taxon>
        <taxon>Pseudomonadota</taxon>
        <taxon>Betaproteobacteria</taxon>
        <taxon>Rhodocyclales</taxon>
        <taxon>Rhodocyclaceae</taxon>
        <taxon>Aromatoleum</taxon>
    </lineage>
</organism>
<feature type="signal peptide" evidence="1">
    <location>
        <begin position="1"/>
        <end position="24"/>
    </location>
</feature>
<dbReference type="EMBL" id="WTVG01000042">
    <property type="protein sequence ID" value="NMG25787.1"/>
    <property type="molecule type" value="Genomic_DNA"/>
</dbReference>